<evidence type="ECO:0000313" key="10">
    <source>
        <dbReference type="EMBL" id="KAL0922678.1"/>
    </source>
</evidence>
<keyword evidence="11" id="KW-1185">Reference proteome</keyword>
<dbReference type="PANTHER" id="PTHR23155">
    <property type="entry name" value="DISEASE RESISTANCE PROTEIN RP"/>
    <property type="match status" value="1"/>
</dbReference>
<dbReference type="GO" id="GO:0002758">
    <property type="term" value="P:innate immune response-activating signaling pathway"/>
    <property type="evidence" value="ECO:0007669"/>
    <property type="project" value="UniProtKB-ARBA"/>
</dbReference>
<dbReference type="Pfam" id="PF23559">
    <property type="entry name" value="WHD_DRP"/>
    <property type="match status" value="1"/>
</dbReference>
<evidence type="ECO:0000259" key="7">
    <source>
        <dbReference type="Pfam" id="PF18052"/>
    </source>
</evidence>
<dbReference type="PANTHER" id="PTHR23155:SF943">
    <property type="entry name" value="OS08G0193700 PROTEIN"/>
    <property type="match status" value="1"/>
</dbReference>
<proteinExistence type="inferred from homology"/>
<dbReference type="FunFam" id="3.40.50.300:FF:001091">
    <property type="entry name" value="Probable disease resistance protein At1g61300"/>
    <property type="match status" value="1"/>
</dbReference>
<evidence type="ECO:0000259" key="6">
    <source>
        <dbReference type="Pfam" id="PF00931"/>
    </source>
</evidence>
<dbReference type="InterPro" id="IPR058922">
    <property type="entry name" value="WHD_DRP"/>
</dbReference>
<dbReference type="SUPFAM" id="SSF52540">
    <property type="entry name" value="P-loop containing nucleoside triphosphate hydrolases"/>
    <property type="match status" value="1"/>
</dbReference>
<keyword evidence="2" id="KW-0433">Leucine-rich repeat</keyword>
<evidence type="ECO:0008006" key="12">
    <source>
        <dbReference type="Google" id="ProtNLM"/>
    </source>
</evidence>
<evidence type="ECO:0000259" key="9">
    <source>
        <dbReference type="Pfam" id="PF23598"/>
    </source>
</evidence>
<comment type="caution">
    <text evidence="10">The sequence shown here is derived from an EMBL/GenBank/DDBJ whole genome shotgun (WGS) entry which is preliminary data.</text>
</comment>
<feature type="domain" description="Disease resistance N-terminal" evidence="7">
    <location>
        <begin position="8"/>
        <end position="100"/>
    </location>
</feature>
<evidence type="ECO:0000256" key="2">
    <source>
        <dbReference type="ARBA" id="ARBA00022614"/>
    </source>
</evidence>
<dbReference type="Pfam" id="PF23598">
    <property type="entry name" value="LRR_14"/>
    <property type="match status" value="1"/>
</dbReference>
<dbReference type="Gene3D" id="3.80.10.10">
    <property type="entry name" value="Ribonuclease Inhibitor"/>
    <property type="match status" value="1"/>
</dbReference>
<feature type="domain" description="Disease resistance R13L4/SHOC-2-like LRR" evidence="9">
    <location>
        <begin position="555"/>
        <end position="883"/>
    </location>
</feature>
<dbReference type="InterPro" id="IPR036388">
    <property type="entry name" value="WH-like_DNA-bd_sf"/>
</dbReference>
<dbReference type="AlphaFoldDB" id="A0ABD0VJG3"/>
<dbReference type="EMBL" id="JANQDX010000006">
    <property type="protein sequence ID" value="KAL0922678.1"/>
    <property type="molecule type" value="Genomic_DNA"/>
</dbReference>
<dbReference type="Gene3D" id="3.40.50.300">
    <property type="entry name" value="P-loop containing nucleotide triphosphate hydrolases"/>
    <property type="match status" value="1"/>
</dbReference>
<keyword evidence="3" id="KW-0677">Repeat</keyword>
<dbReference type="GO" id="GO:0009626">
    <property type="term" value="P:plant-type hypersensitive response"/>
    <property type="evidence" value="ECO:0007669"/>
    <property type="project" value="UniProtKB-ARBA"/>
</dbReference>
<dbReference type="Pfam" id="PF00931">
    <property type="entry name" value="NB-ARC"/>
    <property type="match status" value="1"/>
</dbReference>
<accession>A0ABD0VJG3</accession>
<organism evidence="10 11">
    <name type="scientific">Dendrobium thyrsiflorum</name>
    <name type="common">Pinecone-like raceme dendrobium</name>
    <name type="synonym">Orchid</name>
    <dbReference type="NCBI Taxonomy" id="117978"/>
    <lineage>
        <taxon>Eukaryota</taxon>
        <taxon>Viridiplantae</taxon>
        <taxon>Streptophyta</taxon>
        <taxon>Embryophyta</taxon>
        <taxon>Tracheophyta</taxon>
        <taxon>Spermatophyta</taxon>
        <taxon>Magnoliopsida</taxon>
        <taxon>Liliopsida</taxon>
        <taxon>Asparagales</taxon>
        <taxon>Orchidaceae</taxon>
        <taxon>Epidendroideae</taxon>
        <taxon>Malaxideae</taxon>
        <taxon>Dendrobiinae</taxon>
        <taxon>Dendrobium</taxon>
    </lineage>
</organism>
<reference evidence="10 11" key="1">
    <citation type="journal article" date="2024" name="Plant Biotechnol. J.">
        <title>Dendrobium thyrsiflorum genome and its molecular insights into genes involved in important horticultural traits.</title>
        <authorList>
            <person name="Chen B."/>
            <person name="Wang J.Y."/>
            <person name="Zheng P.J."/>
            <person name="Li K.L."/>
            <person name="Liang Y.M."/>
            <person name="Chen X.F."/>
            <person name="Zhang C."/>
            <person name="Zhao X."/>
            <person name="He X."/>
            <person name="Zhang G.Q."/>
            <person name="Liu Z.J."/>
            <person name="Xu Q."/>
        </authorList>
    </citation>
    <scope>NUCLEOTIDE SEQUENCE [LARGE SCALE GENOMIC DNA]</scope>
    <source>
        <strain evidence="10">GZMU011</strain>
    </source>
</reference>
<dbReference type="InterPro" id="IPR038005">
    <property type="entry name" value="RX-like_CC"/>
</dbReference>
<dbReference type="InterPro" id="IPR044974">
    <property type="entry name" value="Disease_R_plants"/>
</dbReference>
<protein>
    <recommendedName>
        <fullName evidence="12">Disease resistance protein RPM1</fullName>
    </recommendedName>
</protein>
<evidence type="ECO:0000256" key="5">
    <source>
        <dbReference type="ARBA" id="ARBA00022821"/>
    </source>
</evidence>
<dbReference type="SUPFAM" id="SSF52058">
    <property type="entry name" value="L domain-like"/>
    <property type="match status" value="1"/>
</dbReference>
<comment type="similarity">
    <text evidence="1">Belongs to the disease resistance NB-LRR family.</text>
</comment>
<dbReference type="InterPro" id="IPR032675">
    <property type="entry name" value="LRR_dom_sf"/>
</dbReference>
<dbReference type="InterPro" id="IPR041118">
    <property type="entry name" value="Rx_N"/>
</dbReference>
<evidence type="ECO:0000259" key="8">
    <source>
        <dbReference type="Pfam" id="PF23559"/>
    </source>
</evidence>
<dbReference type="FunFam" id="1.10.10.10:FF:000322">
    <property type="entry name" value="Probable disease resistance protein At1g63360"/>
    <property type="match status" value="1"/>
</dbReference>
<dbReference type="InterPro" id="IPR027417">
    <property type="entry name" value="P-loop_NTPase"/>
</dbReference>
<dbReference type="InterPro" id="IPR002182">
    <property type="entry name" value="NB-ARC"/>
</dbReference>
<dbReference type="InterPro" id="IPR042197">
    <property type="entry name" value="Apaf_helical"/>
</dbReference>
<keyword evidence="5" id="KW-0611">Plant defense</keyword>
<feature type="domain" description="Disease resistance protein winged helix" evidence="8">
    <location>
        <begin position="440"/>
        <end position="510"/>
    </location>
</feature>
<dbReference type="Gene3D" id="1.20.5.4130">
    <property type="match status" value="1"/>
</dbReference>
<evidence type="ECO:0000256" key="4">
    <source>
        <dbReference type="ARBA" id="ARBA00022741"/>
    </source>
</evidence>
<name>A0ABD0VJG3_DENTH</name>
<dbReference type="Proteomes" id="UP001552299">
    <property type="component" value="Unassembled WGS sequence"/>
</dbReference>
<dbReference type="PRINTS" id="PR00364">
    <property type="entry name" value="DISEASERSIST"/>
</dbReference>
<feature type="domain" description="NB-ARC" evidence="6">
    <location>
        <begin position="182"/>
        <end position="354"/>
    </location>
</feature>
<evidence type="ECO:0000256" key="1">
    <source>
        <dbReference type="ARBA" id="ARBA00008894"/>
    </source>
</evidence>
<evidence type="ECO:0000313" key="11">
    <source>
        <dbReference type="Proteomes" id="UP001552299"/>
    </source>
</evidence>
<sequence>MAEAIVLSVIENIASIIAGTVLTKLTSLKSPLSEVHGRLEHLMSIFEVMSGSLKDIDEMKDYNHTVAAWAKQVRGVAYEVEDIVDEYSYLIRERHREDFKGHFYNLIHVFRDGRTWYRTANHLQNIETKLDYLMNMRNQFGINTSQGMTIGNNLSNHNEQISCFAESSHFKLENEIIGIEENRNVIENWLADDETSQYVIAVWGMAGVGKTTLATNVYNRQKKACRFSSFAWISVTQTYNIHGLLRNIIIDLYEGKMEAIPQSLNTMDYRHLVQILQGFLHQKKYLIVLDDIWSIEVWTYLKNAFLDCKLGSRIIITTRLYDVAINAASKSHVIELNPLPEDEAQRLFCLTVFGEGAIKYPQDLEELTQKFLHKCDGLSLAIVCIGRLLSVKDKDMILWQRIYDGLNIGSADLRDVYNIFRISFNDLPGYLKSCLLYCSMFPEGYKMPRKKLIRLWVAEGFVQKQGSKSLEEVAEEYLNELTYRCLLQILHITYKVTVSRYSIHDLLRDFLLTKSREDSFCEVYPNYHGGELSGDIRRLAISNSMSDLRLKTSHHLRSILVFDPKASFSNLMLKNSFSSFRLLKVLDMSFAPIENLPNEIYQLYNLHYLGLHGTKIKKISKSLGRLQNLQTLDVWKTNLDNLPSTVAKLKRLRHILAGKYSVLSGITITYHFVTAPRKICDLADLQTIKYLAANAEIVKQIGNLTQLRSLQIGHVTQSQSEVLLVALSKMERLKKLGVIAISQSVIVNWEALPSLPPYLQWLRLRVIFANGKLPQWFSGLVQLQHVKLLCSCLSEDPLPVLGLLPNLLLLGLKDDAYVGQRLCFQECWFPKLTRLQLIQLNDLNCIEIRRDSMPKLSTLYLKGCAELKIVQGMENLPSLRELVLDEMPNELINSLHNTPDKNKIKVVKNWILRDGIWDYEVINN</sequence>
<evidence type="ECO:0000256" key="3">
    <source>
        <dbReference type="ARBA" id="ARBA00022737"/>
    </source>
</evidence>
<dbReference type="Gene3D" id="1.10.10.10">
    <property type="entry name" value="Winged helix-like DNA-binding domain superfamily/Winged helix DNA-binding domain"/>
    <property type="match status" value="1"/>
</dbReference>
<dbReference type="Pfam" id="PF18052">
    <property type="entry name" value="Rx_N"/>
    <property type="match status" value="1"/>
</dbReference>
<dbReference type="InterPro" id="IPR055414">
    <property type="entry name" value="LRR_R13L4/SHOC2-like"/>
</dbReference>
<dbReference type="CDD" id="cd14798">
    <property type="entry name" value="RX-CC_like"/>
    <property type="match status" value="1"/>
</dbReference>
<keyword evidence="4" id="KW-0547">Nucleotide-binding</keyword>
<gene>
    <name evidence="10" type="ORF">M5K25_006683</name>
</gene>
<dbReference type="GO" id="GO:0042742">
    <property type="term" value="P:defense response to bacterium"/>
    <property type="evidence" value="ECO:0007669"/>
    <property type="project" value="UniProtKB-ARBA"/>
</dbReference>
<dbReference type="GO" id="GO:0000166">
    <property type="term" value="F:nucleotide binding"/>
    <property type="evidence" value="ECO:0007669"/>
    <property type="project" value="UniProtKB-KW"/>
</dbReference>
<dbReference type="Gene3D" id="1.10.8.430">
    <property type="entry name" value="Helical domain of apoptotic protease-activating factors"/>
    <property type="match status" value="1"/>
</dbReference>